<dbReference type="Proteomes" id="UP001215092">
    <property type="component" value="Segment"/>
</dbReference>
<accession>A0AAF0CJT8</accession>
<protein>
    <submittedName>
        <fullName evidence="2">Uncharacterized protein</fullName>
    </submittedName>
</protein>
<name>A0AAF0CJT8_9CAUD</name>
<evidence type="ECO:0000313" key="2">
    <source>
        <dbReference type="EMBL" id="WDS51683.1"/>
    </source>
</evidence>
<organism evidence="2 3">
    <name type="scientific">Microbacterium phage Barnstormer</name>
    <dbReference type="NCBI Taxonomy" id="3028491"/>
    <lineage>
        <taxon>Viruses</taxon>
        <taxon>Duplodnaviria</taxon>
        <taxon>Heunggongvirae</taxon>
        <taxon>Uroviricota</taxon>
        <taxon>Caudoviricetes</taxon>
        <taxon>Casidaviridae</taxon>
        <taxon>Barnstormervirus</taxon>
        <taxon>Barnstormervirus barnstormer</taxon>
    </lineage>
</organism>
<evidence type="ECO:0000256" key="1">
    <source>
        <dbReference type="SAM" id="MobiDB-lite"/>
    </source>
</evidence>
<gene>
    <name evidence="2" type="primary">46</name>
    <name evidence="2" type="ORF">SEA_BARNSTORMER_46</name>
</gene>
<feature type="region of interest" description="Disordered" evidence="1">
    <location>
        <begin position="54"/>
        <end position="79"/>
    </location>
</feature>
<proteinExistence type="predicted"/>
<sequence length="123" mass="13518">MPNVRVCPVCQVPRTPDEFREPAERGMTGRPPKVCAGCRAVDPELQAVHADNVTRRDPARQRQRGYARRSEAERLAATRATHPAGIKRCPDVAGCGRALPVGEFYVDPYQQDGLRALCSDCSS</sequence>
<keyword evidence="3" id="KW-1185">Reference proteome</keyword>
<reference evidence="2 3" key="1">
    <citation type="submission" date="2023-01" db="EMBL/GenBank/DDBJ databases">
        <authorList>
            <person name="Edelman T.J."/>
            <person name="Baldwin A.R."/>
            <person name="Chauncey H.A."/>
            <person name="Connelly K.A."/>
            <person name="Daniel I."/>
            <person name="Fitzgerald E.B."/>
            <person name="McKinney B.E."/>
            <person name="Murray D.M."/>
            <person name="Parshall S."/>
            <person name="Stokes L.T."/>
            <person name="Tanaka K.N."/>
            <person name="Vinson E.C."/>
            <person name="Klevikis C."/>
            <person name="Temple L."/>
            <person name="Rinehart C.A."/>
            <person name="Garlena R.A."/>
            <person name="Russell D.A."/>
            <person name="Jacobs-Sera D."/>
            <person name="Hatfull G.F."/>
        </authorList>
    </citation>
    <scope>NUCLEOTIDE SEQUENCE [LARGE SCALE GENOMIC DNA]</scope>
</reference>
<dbReference type="EMBL" id="OQ190478">
    <property type="protein sequence ID" value="WDS51683.1"/>
    <property type="molecule type" value="Genomic_DNA"/>
</dbReference>
<evidence type="ECO:0000313" key="3">
    <source>
        <dbReference type="Proteomes" id="UP001215092"/>
    </source>
</evidence>